<dbReference type="PROSITE" id="PS50181">
    <property type="entry name" value="FBOX"/>
    <property type="match status" value="1"/>
</dbReference>
<dbReference type="Proteomes" id="UP000800038">
    <property type="component" value="Unassembled WGS sequence"/>
</dbReference>
<feature type="domain" description="F-box" evidence="1">
    <location>
        <begin position="1"/>
        <end position="45"/>
    </location>
</feature>
<evidence type="ECO:0000313" key="3">
    <source>
        <dbReference type="Proteomes" id="UP000800038"/>
    </source>
</evidence>
<evidence type="ECO:0000313" key="2">
    <source>
        <dbReference type="EMBL" id="KAF1945077.1"/>
    </source>
</evidence>
<gene>
    <name evidence="2" type="ORF">EJ02DRAFT_451912</name>
</gene>
<sequence>MSLSALPTELDSRILDFLEHDALNAMLKVSKYYRGVAEPYLYRHLAFTNLQDTEVRALLLGVVSRPLLATHIKFIRLNRDHTKSEATREYFCTRDHRMPKNKASYERFRPELDKVYKC</sequence>
<dbReference type="InterPro" id="IPR036047">
    <property type="entry name" value="F-box-like_dom_sf"/>
</dbReference>
<organism evidence="2 3">
    <name type="scientific">Clathrospora elynae</name>
    <dbReference type="NCBI Taxonomy" id="706981"/>
    <lineage>
        <taxon>Eukaryota</taxon>
        <taxon>Fungi</taxon>
        <taxon>Dikarya</taxon>
        <taxon>Ascomycota</taxon>
        <taxon>Pezizomycotina</taxon>
        <taxon>Dothideomycetes</taxon>
        <taxon>Pleosporomycetidae</taxon>
        <taxon>Pleosporales</taxon>
        <taxon>Diademaceae</taxon>
        <taxon>Clathrospora</taxon>
    </lineage>
</organism>
<reference evidence="2" key="1">
    <citation type="journal article" date="2020" name="Stud. Mycol.">
        <title>101 Dothideomycetes genomes: a test case for predicting lifestyles and emergence of pathogens.</title>
        <authorList>
            <person name="Haridas S."/>
            <person name="Albert R."/>
            <person name="Binder M."/>
            <person name="Bloem J."/>
            <person name="Labutti K."/>
            <person name="Salamov A."/>
            <person name="Andreopoulos B."/>
            <person name="Baker S."/>
            <person name="Barry K."/>
            <person name="Bills G."/>
            <person name="Bluhm B."/>
            <person name="Cannon C."/>
            <person name="Castanera R."/>
            <person name="Culley D."/>
            <person name="Daum C."/>
            <person name="Ezra D."/>
            <person name="Gonzalez J."/>
            <person name="Henrissat B."/>
            <person name="Kuo A."/>
            <person name="Liang C."/>
            <person name="Lipzen A."/>
            <person name="Lutzoni F."/>
            <person name="Magnuson J."/>
            <person name="Mondo S."/>
            <person name="Nolan M."/>
            <person name="Ohm R."/>
            <person name="Pangilinan J."/>
            <person name="Park H.-J."/>
            <person name="Ramirez L."/>
            <person name="Alfaro M."/>
            <person name="Sun H."/>
            <person name="Tritt A."/>
            <person name="Yoshinaga Y."/>
            <person name="Zwiers L.-H."/>
            <person name="Turgeon B."/>
            <person name="Goodwin S."/>
            <person name="Spatafora J."/>
            <person name="Crous P."/>
            <person name="Grigoriev I."/>
        </authorList>
    </citation>
    <scope>NUCLEOTIDE SEQUENCE</scope>
    <source>
        <strain evidence="2">CBS 161.51</strain>
    </source>
</reference>
<dbReference type="SUPFAM" id="SSF81383">
    <property type="entry name" value="F-box domain"/>
    <property type="match status" value="1"/>
</dbReference>
<dbReference type="EMBL" id="ML976012">
    <property type="protein sequence ID" value="KAF1945077.1"/>
    <property type="molecule type" value="Genomic_DNA"/>
</dbReference>
<protein>
    <recommendedName>
        <fullName evidence="1">F-box domain-containing protein</fullName>
    </recommendedName>
</protein>
<proteinExistence type="predicted"/>
<keyword evidence="3" id="KW-1185">Reference proteome</keyword>
<accession>A0A6A5T7W8</accession>
<dbReference type="AlphaFoldDB" id="A0A6A5T7W8"/>
<dbReference type="OrthoDB" id="3800085at2759"/>
<name>A0A6A5T7W8_9PLEO</name>
<evidence type="ECO:0000259" key="1">
    <source>
        <dbReference type="PROSITE" id="PS50181"/>
    </source>
</evidence>
<dbReference type="InterPro" id="IPR001810">
    <property type="entry name" value="F-box_dom"/>
</dbReference>